<dbReference type="RefSeq" id="WP_114678750.1">
    <property type="nucleotide sequence ID" value="NZ_CP031188.1"/>
</dbReference>
<evidence type="ECO:0000259" key="2">
    <source>
        <dbReference type="Pfam" id="PF13239"/>
    </source>
</evidence>
<gene>
    <name evidence="3" type="ORF">DVK85_12430</name>
</gene>
<dbReference type="OrthoDB" id="8965954at2"/>
<evidence type="ECO:0000313" key="3">
    <source>
        <dbReference type="EMBL" id="AXG74992.1"/>
    </source>
</evidence>
<dbReference type="EMBL" id="CP031188">
    <property type="protein sequence ID" value="AXG74992.1"/>
    <property type="molecule type" value="Genomic_DNA"/>
</dbReference>
<keyword evidence="3" id="KW-0808">Transferase</keyword>
<dbReference type="AlphaFoldDB" id="A0A345HEI2"/>
<evidence type="ECO:0000256" key="1">
    <source>
        <dbReference type="SAM" id="Phobius"/>
    </source>
</evidence>
<protein>
    <submittedName>
        <fullName evidence="3">Histidine kinase</fullName>
    </submittedName>
</protein>
<feature type="transmembrane region" description="Helical" evidence="1">
    <location>
        <begin position="53"/>
        <end position="78"/>
    </location>
</feature>
<organism evidence="3 4">
    <name type="scientific">Flavobacterium arcticum</name>
    <dbReference type="NCBI Taxonomy" id="1784713"/>
    <lineage>
        <taxon>Bacteria</taxon>
        <taxon>Pseudomonadati</taxon>
        <taxon>Bacteroidota</taxon>
        <taxon>Flavobacteriia</taxon>
        <taxon>Flavobacteriales</taxon>
        <taxon>Flavobacteriaceae</taxon>
        <taxon>Flavobacterium</taxon>
    </lineage>
</organism>
<keyword evidence="3" id="KW-0418">Kinase</keyword>
<sequence>MVTEERHNEAAAYERAKNKVKDIKGFYINLTCYCIVIPVLIFINLRFTPEYHWFWYSTIAWGSGVLIHGLGAFGYLPFMSRNWEERKIKEFMEQDTNKNKWK</sequence>
<feature type="domain" description="2TM" evidence="2">
    <location>
        <begin position="14"/>
        <end position="93"/>
    </location>
</feature>
<keyword evidence="1" id="KW-1133">Transmembrane helix</keyword>
<accession>A0A345HEI2</accession>
<proteinExistence type="predicted"/>
<keyword evidence="4" id="KW-1185">Reference proteome</keyword>
<keyword evidence="1" id="KW-0472">Membrane</keyword>
<feature type="transmembrane region" description="Helical" evidence="1">
    <location>
        <begin position="26"/>
        <end position="47"/>
    </location>
</feature>
<name>A0A345HEI2_9FLAO</name>
<dbReference type="Pfam" id="PF13239">
    <property type="entry name" value="2TM"/>
    <property type="match status" value="1"/>
</dbReference>
<dbReference type="KEGG" id="fat:DVK85_12430"/>
<dbReference type="GO" id="GO:0016301">
    <property type="term" value="F:kinase activity"/>
    <property type="evidence" value="ECO:0007669"/>
    <property type="project" value="UniProtKB-KW"/>
</dbReference>
<keyword evidence="1" id="KW-0812">Transmembrane</keyword>
<dbReference type="Proteomes" id="UP000253951">
    <property type="component" value="Chromosome"/>
</dbReference>
<reference evidence="3 4" key="1">
    <citation type="submission" date="2018-07" db="EMBL/GenBank/DDBJ databases">
        <title>Complete genome sequence of Flavobacterium arcticum type strain SM1502T.</title>
        <authorList>
            <person name="Li Y."/>
            <person name="Li D.-D."/>
        </authorList>
    </citation>
    <scope>NUCLEOTIDE SEQUENCE [LARGE SCALE GENOMIC DNA]</scope>
    <source>
        <strain evidence="3 4">SM1502</strain>
    </source>
</reference>
<dbReference type="InterPro" id="IPR025698">
    <property type="entry name" value="2TM_dom"/>
</dbReference>
<evidence type="ECO:0000313" key="4">
    <source>
        <dbReference type="Proteomes" id="UP000253951"/>
    </source>
</evidence>